<evidence type="ECO:0000313" key="12">
    <source>
        <dbReference type="Proteomes" id="UP000575397"/>
    </source>
</evidence>
<dbReference type="Proteomes" id="UP000578252">
    <property type="component" value="Unassembled WGS sequence"/>
</dbReference>
<name>A0A2X1RH63_9ACTO</name>
<dbReference type="PANTHER" id="PTHR32243:SF18">
    <property type="entry name" value="INNER MEMBRANE ABC TRANSPORTER PERMEASE PROTEIN YCJP"/>
    <property type="match status" value="1"/>
</dbReference>
<dbReference type="Gene3D" id="1.10.3720.10">
    <property type="entry name" value="MetI-like"/>
    <property type="match status" value="1"/>
</dbReference>
<keyword evidence="6 7" id="KW-0472">Membrane</keyword>
<dbReference type="Proteomes" id="UP000575397">
    <property type="component" value="Unassembled WGS sequence"/>
</dbReference>
<feature type="transmembrane region" description="Helical" evidence="7">
    <location>
        <begin position="21"/>
        <end position="46"/>
    </location>
</feature>
<sequence>MSLATKPAKKFKLSHNASRTLVSGCAYALLCFVSCVFVFPLLWIVMSSFKNGVDLSSDPTALLPQHFTLENYRHVLFDMGFITNLKNSFIVSIVTTILAVVISCFGAYGIVRYFPRVGRQITRLLVTAYMFPPVLLAVPYSMVLAKIGLVNTYTGLVLVYLSFSIPYALWMLVGFYQTVPREIEEAAAVDGASKLHIFARIATPIVAPGIVATTIYTFINAFNEFLYALLFMGTSDKMPVAVGLYSLTGTEVLDWGALMAASTCVVVPSVIVFLAIQKYVAAGLTEGSVK</sequence>
<dbReference type="EMBL" id="JABCUS010000012">
    <property type="protein sequence ID" value="NMX03604.1"/>
    <property type="molecule type" value="Genomic_DNA"/>
</dbReference>
<evidence type="ECO:0000313" key="9">
    <source>
        <dbReference type="EMBL" id="NMW65810.1"/>
    </source>
</evidence>
<keyword evidence="4 7" id="KW-0812">Transmembrane</keyword>
<dbReference type="InterPro" id="IPR000515">
    <property type="entry name" value="MetI-like"/>
</dbReference>
<dbReference type="InterPro" id="IPR035906">
    <property type="entry name" value="MetI-like_sf"/>
</dbReference>
<dbReference type="PROSITE" id="PS50928">
    <property type="entry name" value="ABC_TM1"/>
    <property type="match status" value="1"/>
</dbReference>
<feature type="transmembrane region" description="Helical" evidence="7">
    <location>
        <begin position="123"/>
        <end position="145"/>
    </location>
</feature>
<dbReference type="AlphaFoldDB" id="A0A2X1RH63"/>
<protein>
    <submittedName>
        <fullName evidence="11">Carbohydrate ABC transporter permease</fullName>
    </submittedName>
</protein>
<dbReference type="GO" id="GO:0055085">
    <property type="term" value="P:transmembrane transport"/>
    <property type="evidence" value="ECO:0007669"/>
    <property type="project" value="InterPro"/>
</dbReference>
<dbReference type="Proteomes" id="UP000582487">
    <property type="component" value="Unassembled WGS sequence"/>
</dbReference>
<dbReference type="PANTHER" id="PTHR32243">
    <property type="entry name" value="MALTOSE TRANSPORT SYSTEM PERMEASE-RELATED"/>
    <property type="match status" value="1"/>
</dbReference>
<dbReference type="EMBL" id="JABCUV010000005">
    <property type="protein sequence ID" value="NMW93141.1"/>
    <property type="molecule type" value="Genomic_DNA"/>
</dbReference>
<evidence type="ECO:0000256" key="5">
    <source>
        <dbReference type="ARBA" id="ARBA00022989"/>
    </source>
</evidence>
<dbReference type="EMBL" id="JABCUR010000010">
    <property type="protein sequence ID" value="NMW65810.1"/>
    <property type="molecule type" value="Genomic_DNA"/>
</dbReference>
<evidence type="ECO:0000256" key="1">
    <source>
        <dbReference type="ARBA" id="ARBA00004651"/>
    </source>
</evidence>
<dbReference type="InterPro" id="IPR050901">
    <property type="entry name" value="BP-dep_ABC_trans_perm"/>
</dbReference>
<gene>
    <name evidence="10" type="ORF">HHJ74_05450</name>
    <name evidence="11" type="ORF">HHJ77_06630</name>
    <name evidence="9" type="ORF">HHJ78_09900</name>
</gene>
<feature type="transmembrane region" description="Helical" evidence="7">
    <location>
        <begin position="257"/>
        <end position="276"/>
    </location>
</feature>
<evidence type="ECO:0000313" key="13">
    <source>
        <dbReference type="Proteomes" id="UP000578252"/>
    </source>
</evidence>
<accession>A0A2X1RH63</accession>
<keyword evidence="2 7" id="KW-0813">Transport</keyword>
<dbReference type="SUPFAM" id="SSF161098">
    <property type="entry name" value="MetI-like"/>
    <property type="match status" value="1"/>
</dbReference>
<dbReference type="OrthoDB" id="9794684at2"/>
<keyword evidence="5 7" id="KW-1133">Transmembrane helix</keyword>
<evidence type="ECO:0000256" key="6">
    <source>
        <dbReference type="ARBA" id="ARBA00023136"/>
    </source>
</evidence>
<comment type="caution">
    <text evidence="11">The sequence shown here is derived from an EMBL/GenBank/DDBJ whole genome shotgun (WGS) entry which is preliminary data.</text>
</comment>
<evidence type="ECO:0000259" key="8">
    <source>
        <dbReference type="PROSITE" id="PS50928"/>
    </source>
</evidence>
<evidence type="ECO:0000313" key="10">
    <source>
        <dbReference type="EMBL" id="NMW93141.1"/>
    </source>
</evidence>
<evidence type="ECO:0000256" key="3">
    <source>
        <dbReference type="ARBA" id="ARBA00022475"/>
    </source>
</evidence>
<dbReference type="Pfam" id="PF00528">
    <property type="entry name" value="BPD_transp_1"/>
    <property type="match status" value="1"/>
</dbReference>
<evidence type="ECO:0000256" key="4">
    <source>
        <dbReference type="ARBA" id="ARBA00022692"/>
    </source>
</evidence>
<feature type="domain" description="ABC transmembrane type-1" evidence="8">
    <location>
        <begin position="85"/>
        <end position="276"/>
    </location>
</feature>
<feature type="transmembrane region" description="Helical" evidence="7">
    <location>
        <begin position="197"/>
        <end position="219"/>
    </location>
</feature>
<proteinExistence type="inferred from homology"/>
<organism evidence="11 12">
    <name type="scientific">Mobiluncus mulieris</name>
    <dbReference type="NCBI Taxonomy" id="2052"/>
    <lineage>
        <taxon>Bacteria</taxon>
        <taxon>Bacillati</taxon>
        <taxon>Actinomycetota</taxon>
        <taxon>Actinomycetes</taxon>
        <taxon>Actinomycetales</taxon>
        <taxon>Actinomycetaceae</taxon>
        <taxon>Mobiluncus</taxon>
    </lineage>
</organism>
<comment type="similarity">
    <text evidence="7">Belongs to the binding-protein-dependent transport system permease family.</text>
</comment>
<feature type="transmembrane region" description="Helical" evidence="7">
    <location>
        <begin position="157"/>
        <end position="176"/>
    </location>
</feature>
<dbReference type="GO" id="GO:0005886">
    <property type="term" value="C:plasma membrane"/>
    <property type="evidence" value="ECO:0007669"/>
    <property type="project" value="UniProtKB-SubCell"/>
</dbReference>
<evidence type="ECO:0000313" key="11">
    <source>
        <dbReference type="EMBL" id="NMX03604.1"/>
    </source>
</evidence>
<dbReference type="CDD" id="cd06261">
    <property type="entry name" value="TM_PBP2"/>
    <property type="match status" value="1"/>
</dbReference>
<keyword evidence="3" id="KW-1003">Cell membrane</keyword>
<reference evidence="12 13" key="1">
    <citation type="submission" date="2020-04" db="EMBL/GenBank/DDBJ databases">
        <title>Antimicrobial susceptibility and clonality of vaginal-derived multi-drug resistant Mobiluncus isolates in China.</title>
        <authorList>
            <person name="Zhang X."/>
        </authorList>
    </citation>
    <scope>NUCLEOTIDE SEQUENCE [LARGE SCALE GENOMIC DNA]</scope>
    <source>
        <strain evidence="11 12">12</strain>
        <strain evidence="9 13">13</strain>
        <strain evidence="10 14">7</strain>
    </source>
</reference>
<evidence type="ECO:0000256" key="2">
    <source>
        <dbReference type="ARBA" id="ARBA00022448"/>
    </source>
</evidence>
<comment type="subcellular location">
    <subcellularLocation>
        <location evidence="1 7">Cell membrane</location>
        <topology evidence="1 7">Multi-pass membrane protein</topology>
    </subcellularLocation>
</comment>
<dbReference type="RefSeq" id="WP_004013745.1">
    <property type="nucleotide sequence ID" value="NZ_CAMPNB010000013.1"/>
</dbReference>
<evidence type="ECO:0000313" key="14">
    <source>
        <dbReference type="Proteomes" id="UP000582487"/>
    </source>
</evidence>
<feature type="transmembrane region" description="Helical" evidence="7">
    <location>
        <begin position="89"/>
        <end position="111"/>
    </location>
</feature>
<evidence type="ECO:0000256" key="7">
    <source>
        <dbReference type="RuleBase" id="RU363032"/>
    </source>
</evidence>